<evidence type="ECO:0000313" key="2">
    <source>
        <dbReference type="EMBL" id="KAA6345406.1"/>
    </source>
</evidence>
<dbReference type="Proteomes" id="UP000324800">
    <property type="component" value="Unassembled WGS sequence"/>
</dbReference>
<dbReference type="EMBL" id="SNRW01040250">
    <property type="protein sequence ID" value="KAA6345406.1"/>
    <property type="molecule type" value="Genomic_DNA"/>
</dbReference>
<accession>A0A5J4SGY6</accession>
<evidence type="ECO:0000313" key="3">
    <source>
        <dbReference type="Proteomes" id="UP000324800"/>
    </source>
</evidence>
<evidence type="ECO:0000256" key="1">
    <source>
        <dbReference type="SAM" id="MobiDB-lite"/>
    </source>
</evidence>
<feature type="compositionally biased region" description="Basic and acidic residues" evidence="1">
    <location>
        <begin position="45"/>
        <end position="56"/>
    </location>
</feature>
<feature type="compositionally biased region" description="Basic and acidic residues" evidence="1">
    <location>
        <begin position="29"/>
        <end position="38"/>
    </location>
</feature>
<protein>
    <submittedName>
        <fullName evidence="2">Uncharacterized protein</fullName>
    </submittedName>
</protein>
<gene>
    <name evidence="2" type="ORF">EZS28_052165</name>
</gene>
<comment type="caution">
    <text evidence="2">The sequence shown here is derived from an EMBL/GenBank/DDBJ whole genome shotgun (WGS) entry which is preliminary data.</text>
</comment>
<feature type="compositionally biased region" description="Polar residues" evidence="1">
    <location>
        <begin position="1"/>
        <end position="11"/>
    </location>
</feature>
<sequence length="56" mass="6683">ESRPGQLQISPAQFPPAHINGQYYGRRNNYRERGHRQPNDNQRAQNRERRAEQNPQ</sequence>
<name>A0A5J4SGY6_9EUKA</name>
<dbReference type="AlphaFoldDB" id="A0A5J4SGY6"/>
<proteinExistence type="predicted"/>
<feature type="region of interest" description="Disordered" evidence="1">
    <location>
        <begin position="1"/>
        <end position="56"/>
    </location>
</feature>
<reference evidence="2 3" key="1">
    <citation type="submission" date="2019-03" db="EMBL/GenBank/DDBJ databases">
        <title>Single cell metagenomics reveals metabolic interactions within the superorganism composed of flagellate Streblomastix strix and complex community of Bacteroidetes bacteria on its surface.</title>
        <authorList>
            <person name="Treitli S.C."/>
            <person name="Kolisko M."/>
            <person name="Husnik F."/>
            <person name="Keeling P."/>
            <person name="Hampl V."/>
        </authorList>
    </citation>
    <scope>NUCLEOTIDE SEQUENCE [LARGE SCALE GENOMIC DNA]</scope>
    <source>
        <strain evidence="2">ST1C</strain>
    </source>
</reference>
<feature type="non-terminal residue" evidence="2">
    <location>
        <position position="1"/>
    </location>
</feature>
<organism evidence="2 3">
    <name type="scientific">Streblomastix strix</name>
    <dbReference type="NCBI Taxonomy" id="222440"/>
    <lineage>
        <taxon>Eukaryota</taxon>
        <taxon>Metamonada</taxon>
        <taxon>Preaxostyla</taxon>
        <taxon>Oxymonadida</taxon>
        <taxon>Streblomastigidae</taxon>
        <taxon>Streblomastix</taxon>
    </lineage>
</organism>